<organism evidence="1 2">
    <name type="scientific">Geobacillus subterraneus</name>
    <dbReference type="NCBI Taxonomy" id="129338"/>
    <lineage>
        <taxon>Bacteria</taxon>
        <taxon>Bacillati</taxon>
        <taxon>Bacillota</taxon>
        <taxon>Bacilli</taxon>
        <taxon>Bacillales</taxon>
        <taxon>Anoxybacillaceae</taxon>
        <taxon>Geobacillus</taxon>
    </lineage>
</organism>
<evidence type="ECO:0000313" key="1">
    <source>
        <dbReference type="EMBL" id="BBW98744.1"/>
    </source>
</evidence>
<keyword evidence="2" id="KW-1185">Reference proteome</keyword>
<dbReference type="EMBL" id="AP022557">
    <property type="protein sequence ID" value="BBW98744.1"/>
    <property type="molecule type" value="Genomic_DNA"/>
</dbReference>
<evidence type="ECO:0000313" key="2">
    <source>
        <dbReference type="Proteomes" id="UP000501421"/>
    </source>
</evidence>
<dbReference type="RefSeq" id="WP_033844487.1">
    <property type="nucleotide sequence ID" value="NZ_AP022557.1"/>
</dbReference>
<proteinExistence type="predicted"/>
<sequence>MLNFSINIENAEKVSVILDSLRNLKPDESWDRKKIDMLELGVNGEEIFENIVRTFHRDFDYVLYIDLLGGHVYWFNTKLYDELIDEKNSRIYLKRKKDEDWYIVYDNGVFYPSYKCYLLNGYSYCGKNNLRYPCLKLKSKKGIFEPRVHQLIALFGLGIKTFDTLGESRTLEINHLDAKVVDGKVTNNSLKDLEITTREGNLEYRDIYRERKVLVKRRNEIVFNI</sequence>
<dbReference type="AlphaFoldDB" id="A0A679G0W6"/>
<accession>A0A679G0W6</accession>
<reference evidence="2" key="1">
    <citation type="journal article" date="2020" name="Microbiol. Resour. Announc.">
        <title>Complete Genome Sequence of Geobacillus sp. Strain E55-1, Isolated from Mine Geyser in Japan.</title>
        <authorList>
            <person name="Miyazaki K."/>
            <person name="Hase E."/>
            <person name="Tokito N."/>
        </authorList>
    </citation>
    <scope>NUCLEOTIDE SEQUENCE [LARGE SCALE GENOMIC DNA]</scope>
    <source>
        <strain evidence="2">E55-1</strain>
    </source>
</reference>
<gene>
    <name evidence="1" type="ORF">GsuE55_35770</name>
</gene>
<dbReference type="Proteomes" id="UP000501421">
    <property type="component" value="Chromosome"/>
</dbReference>
<protein>
    <submittedName>
        <fullName evidence="1">Uncharacterized protein</fullName>
    </submittedName>
</protein>
<name>A0A679G0W6_9BACL</name>